<dbReference type="AlphaFoldDB" id="A0A378QDT5"/>
<dbReference type="InterPro" id="IPR018958">
    <property type="entry name" value="Knr4/Smi1-like_dom"/>
</dbReference>
<evidence type="ECO:0000313" key="2">
    <source>
        <dbReference type="EMBL" id="STY98918.1"/>
    </source>
</evidence>
<evidence type="ECO:0000313" key="3">
    <source>
        <dbReference type="Proteomes" id="UP000254107"/>
    </source>
</evidence>
<dbReference type="Gene3D" id="3.40.1580.10">
    <property type="entry name" value="SMI1/KNR4-like"/>
    <property type="match status" value="1"/>
</dbReference>
<dbReference type="InterPro" id="IPR018247">
    <property type="entry name" value="EF_Hand_1_Ca_BS"/>
</dbReference>
<dbReference type="Proteomes" id="UP000254107">
    <property type="component" value="Unassembled WGS sequence"/>
</dbReference>
<dbReference type="InterPro" id="IPR037883">
    <property type="entry name" value="Knr4/Smi1-like_sf"/>
</dbReference>
<dbReference type="EMBL" id="UGQC01000001">
    <property type="protein sequence ID" value="STY98918.1"/>
    <property type="molecule type" value="Genomic_DNA"/>
</dbReference>
<dbReference type="SUPFAM" id="SSF160631">
    <property type="entry name" value="SMI1/KNR4-like"/>
    <property type="match status" value="1"/>
</dbReference>
<dbReference type="Pfam" id="PF09346">
    <property type="entry name" value="SMI1_KNR4"/>
    <property type="match status" value="1"/>
</dbReference>
<accession>A0A378QDT5</accession>
<reference evidence="2 3" key="1">
    <citation type="submission" date="2018-06" db="EMBL/GenBank/DDBJ databases">
        <authorList>
            <consortium name="Pathogen Informatics"/>
            <person name="Doyle S."/>
        </authorList>
    </citation>
    <scope>NUCLEOTIDE SEQUENCE [LARGE SCALE GENOMIC DNA]</scope>
    <source>
        <strain evidence="2 3">NCTC7911</strain>
    </source>
</reference>
<organism evidence="2 3">
    <name type="scientific">Moraxella lacunata</name>
    <dbReference type="NCBI Taxonomy" id="477"/>
    <lineage>
        <taxon>Bacteria</taxon>
        <taxon>Pseudomonadati</taxon>
        <taxon>Pseudomonadota</taxon>
        <taxon>Gammaproteobacteria</taxon>
        <taxon>Moraxellales</taxon>
        <taxon>Moraxellaceae</taxon>
        <taxon>Moraxella</taxon>
    </lineage>
</organism>
<keyword evidence="3" id="KW-1185">Reference proteome</keyword>
<name>A0A378QDT5_MORLA</name>
<gene>
    <name evidence="2" type="ORF">NCTC7911_00286</name>
</gene>
<sequence length="228" mass="27141">MTVSLEQLQGLENKHGFNYPMIYKTLCQDNMLTWGEVNIHWKKEIYPTLKDNPPLSLYINHIEVMDFDDIEHITDMFLNQDDHMAINPNYLFVPFLQDGLGDYYCFWYHHDLPYLSKDDVPIVLFHHDYDEADILAKDLQDFIFYLMLYGVVDIESDSELMQDIETNLANYLKSHKKYLKPEHYDVIKKIYGYNFDDNKEGLIDEGEFIKMLHEHIGFKGLLTSFDCR</sequence>
<protein>
    <recommendedName>
        <fullName evidence="1">Knr4/Smi1-like domain-containing protein</fullName>
    </recommendedName>
</protein>
<evidence type="ECO:0000259" key="1">
    <source>
        <dbReference type="Pfam" id="PF09346"/>
    </source>
</evidence>
<feature type="domain" description="Knr4/Smi1-like" evidence="1">
    <location>
        <begin position="3"/>
        <end position="143"/>
    </location>
</feature>
<proteinExistence type="predicted"/>
<dbReference type="PROSITE" id="PS00018">
    <property type="entry name" value="EF_HAND_1"/>
    <property type="match status" value="1"/>
</dbReference>